<dbReference type="PROSITE" id="PS51184">
    <property type="entry name" value="JMJC"/>
    <property type="match status" value="1"/>
</dbReference>
<dbReference type="Pfam" id="PF08007">
    <property type="entry name" value="JmjC_2"/>
    <property type="match status" value="1"/>
</dbReference>
<dbReference type="GO" id="GO:0051864">
    <property type="term" value="F:histone H3K36 demethylase activity"/>
    <property type="evidence" value="ECO:0007669"/>
    <property type="project" value="TreeGrafter"/>
</dbReference>
<sequence length="411" mass="44709">MAPAGATLGRLLGRTDPDTFATAYWGRQLHLATVEDRGGDDFSDLFGLDAVDELVSERGLRTPFLRVARDGSTLPERAYTAGGGIGAGVADQVSDDKLLQLFADGATIVLQGLHRTWGPVRGLAAALAADLGHPVQVNAYVTPPQNQGFADHYDVHDVFVLQVHGEKRWALREPVHRDPLRDQPWTDRRAAVEDQARREPALETTLRPGDCLYLPRGWVHSARALGGVTVHLTFGVHQWTRHHLAEALLDRVRPLLAERDDLRSSLGLGLDLADAASVEDEVERVRGELLETLAAVPTDEVVRVLRGRARAGQRPAPVRPLAQLAAAETLRPSSRLRVREHLMTDLIESSGREVVVSSRAGRFSVPAAQGDTLRHLLEVGESTVVALAEEAADALDLARLLVRQGLVVVEP</sequence>
<keyword evidence="3" id="KW-0408">Iron</keyword>
<dbReference type="EMBL" id="BMEM01000001">
    <property type="protein sequence ID" value="GGF42580.1"/>
    <property type="molecule type" value="Genomic_DNA"/>
</dbReference>
<dbReference type="AlphaFoldDB" id="A0A917BHE5"/>
<evidence type="ECO:0000256" key="3">
    <source>
        <dbReference type="ARBA" id="ARBA00023004"/>
    </source>
</evidence>
<dbReference type="PANTHER" id="PTHR13096">
    <property type="entry name" value="MINA53 MYC INDUCED NUCLEAR ANTIGEN"/>
    <property type="match status" value="1"/>
</dbReference>
<evidence type="ECO:0000313" key="5">
    <source>
        <dbReference type="EMBL" id="GGF42580.1"/>
    </source>
</evidence>
<name>A0A917BHE5_9MICO</name>
<dbReference type="GO" id="GO:0032453">
    <property type="term" value="F:histone H3K4 demethylase activity"/>
    <property type="evidence" value="ECO:0007669"/>
    <property type="project" value="TreeGrafter"/>
</dbReference>
<dbReference type="Proteomes" id="UP000605670">
    <property type="component" value="Unassembled WGS sequence"/>
</dbReference>
<dbReference type="Gene3D" id="2.60.120.650">
    <property type="entry name" value="Cupin"/>
    <property type="match status" value="1"/>
</dbReference>
<comment type="caution">
    <text evidence="5">The sequence shown here is derived from an EMBL/GenBank/DDBJ whole genome shotgun (WGS) entry which is preliminary data.</text>
</comment>
<organism evidence="5 6">
    <name type="scientific">Ornithinimicrobium tianjinense</name>
    <dbReference type="NCBI Taxonomy" id="1195761"/>
    <lineage>
        <taxon>Bacteria</taxon>
        <taxon>Bacillati</taxon>
        <taxon>Actinomycetota</taxon>
        <taxon>Actinomycetes</taxon>
        <taxon>Micrococcales</taxon>
        <taxon>Ornithinimicrobiaceae</taxon>
        <taxon>Ornithinimicrobium</taxon>
    </lineage>
</organism>
<gene>
    <name evidence="5" type="ORF">GCM10011366_07970</name>
</gene>
<evidence type="ECO:0000256" key="1">
    <source>
        <dbReference type="ARBA" id="ARBA00001954"/>
    </source>
</evidence>
<dbReference type="SUPFAM" id="SSF51197">
    <property type="entry name" value="Clavaminate synthase-like"/>
    <property type="match status" value="1"/>
</dbReference>
<feature type="domain" description="JmjC" evidence="4">
    <location>
        <begin position="90"/>
        <end position="253"/>
    </location>
</feature>
<evidence type="ECO:0000256" key="2">
    <source>
        <dbReference type="ARBA" id="ARBA00022723"/>
    </source>
</evidence>
<dbReference type="InterPro" id="IPR003347">
    <property type="entry name" value="JmjC_dom"/>
</dbReference>
<protein>
    <recommendedName>
        <fullName evidence="4">JmjC domain-containing protein</fullName>
    </recommendedName>
</protein>
<accession>A0A917BHE5</accession>
<keyword evidence="6" id="KW-1185">Reference proteome</keyword>
<reference evidence="5" key="2">
    <citation type="submission" date="2020-09" db="EMBL/GenBank/DDBJ databases">
        <authorList>
            <person name="Sun Q."/>
            <person name="Zhou Y."/>
        </authorList>
    </citation>
    <scope>NUCLEOTIDE SEQUENCE</scope>
    <source>
        <strain evidence="5">CGMCC 1.12160</strain>
    </source>
</reference>
<evidence type="ECO:0000259" key="4">
    <source>
        <dbReference type="PROSITE" id="PS51184"/>
    </source>
</evidence>
<comment type="cofactor">
    <cofactor evidence="1">
        <name>Fe(2+)</name>
        <dbReference type="ChEBI" id="CHEBI:29033"/>
    </cofactor>
</comment>
<dbReference type="SMART" id="SM00558">
    <property type="entry name" value="JmjC"/>
    <property type="match status" value="1"/>
</dbReference>
<dbReference type="PANTHER" id="PTHR13096:SF9">
    <property type="entry name" value="BIFUNCTIONAL LYSINE-SPECIFIC DEMETHYLASE AND HISTIDYL-HYDROXYLASE"/>
    <property type="match status" value="1"/>
</dbReference>
<proteinExistence type="predicted"/>
<reference evidence="5" key="1">
    <citation type="journal article" date="2014" name="Int. J. Syst. Evol. Microbiol.">
        <title>Complete genome sequence of Corynebacterium casei LMG S-19264T (=DSM 44701T), isolated from a smear-ripened cheese.</title>
        <authorList>
            <consortium name="US DOE Joint Genome Institute (JGI-PGF)"/>
            <person name="Walter F."/>
            <person name="Albersmeier A."/>
            <person name="Kalinowski J."/>
            <person name="Ruckert C."/>
        </authorList>
    </citation>
    <scope>NUCLEOTIDE SEQUENCE</scope>
    <source>
        <strain evidence="5">CGMCC 1.12160</strain>
    </source>
</reference>
<keyword evidence="2" id="KW-0479">Metal-binding</keyword>
<dbReference type="InterPro" id="IPR039994">
    <property type="entry name" value="NO66-like"/>
</dbReference>
<dbReference type="GO" id="GO:0046872">
    <property type="term" value="F:metal ion binding"/>
    <property type="evidence" value="ECO:0007669"/>
    <property type="project" value="UniProtKB-KW"/>
</dbReference>
<evidence type="ECO:0000313" key="6">
    <source>
        <dbReference type="Proteomes" id="UP000605670"/>
    </source>
</evidence>